<evidence type="ECO:0000256" key="4">
    <source>
        <dbReference type="SAM" id="Phobius"/>
    </source>
</evidence>
<dbReference type="Proteomes" id="UP000000719">
    <property type="component" value="Chromosome"/>
</dbReference>
<dbReference type="eggNOG" id="COG0840">
    <property type="taxonomic scope" value="Bacteria"/>
</dbReference>
<evidence type="ECO:0000259" key="5">
    <source>
        <dbReference type="PROSITE" id="PS50111"/>
    </source>
</evidence>
<dbReference type="GO" id="GO:0016020">
    <property type="term" value="C:membrane"/>
    <property type="evidence" value="ECO:0007669"/>
    <property type="project" value="InterPro"/>
</dbReference>
<gene>
    <name evidence="7" type="ordered locus">Hore_14520</name>
</gene>
<dbReference type="Pfam" id="PF00672">
    <property type="entry name" value="HAMP"/>
    <property type="match status" value="1"/>
</dbReference>
<feature type="transmembrane region" description="Helical" evidence="4">
    <location>
        <begin position="34"/>
        <end position="54"/>
    </location>
</feature>
<dbReference type="Gene3D" id="6.10.340.10">
    <property type="match status" value="1"/>
</dbReference>
<dbReference type="SUPFAM" id="SSF58104">
    <property type="entry name" value="Methyl-accepting chemotaxis protein (MCP) signaling domain"/>
    <property type="match status" value="1"/>
</dbReference>
<feature type="transmembrane region" description="Helical" evidence="4">
    <location>
        <begin position="299"/>
        <end position="321"/>
    </location>
</feature>
<evidence type="ECO:0000256" key="2">
    <source>
        <dbReference type="ARBA" id="ARBA00029447"/>
    </source>
</evidence>
<keyword evidence="4" id="KW-0472">Membrane</keyword>
<protein>
    <submittedName>
        <fullName evidence="7">Methyl-accepting chemotaxis sensory transducer</fullName>
    </submittedName>
</protein>
<dbReference type="EMBL" id="CP001098">
    <property type="protein sequence ID" value="ACL70201.1"/>
    <property type="molecule type" value="Genomic_DNA"/>
</dbReference>
<dbReference type="KEGG" id="hor:Hore_14520"/>
<dbReference type="AlphaFoldDB" id="B8CY32"/>
<keyword evidence="4" id="KW-0812">Transmembrane</keyword>
<evidence type="ECO:0000256" key="3">
    <source>
        <dbReference type="PROSITE-ProRule" id="PRU00284"/>
    </source>
</evidence>
<dbReference type="CDD" id="cd06225">
    <property type="entry name" value="HAMP"/>
    <property type="match status" value="1"/>
</dbReference>
<dbReference type="Pfam" id="PF00015">
    <property type="entry name" value="MCPsignal"/>
    <property type="match status" value="1"/>
</dbReference>
<sequence>MTNNRIFYLLKAIFGRLESFFIKILTRINIGKRLMVFSLILIISIVALSSWQSINTFSNYVSSKQKEKLIENYNVVHSMLEETKSKYTGYSKTIARLEEVKKLLRGSGNDDILSELKQELQVGGIELRDQDFKVVSATGVTGLRDKSKTANMLSMLVKQGIAIPFLTRNGSNIQLNAICGVKDGNKYLGAVIVSQYINIKLLNNLAKNTGTSVQLYSNKKLVLGNVSSESLKNINLITEDVRKQFNNKASLNYLIDKKTIGGESYLINYIPLKDYFSQPIGYFVLMASQGHVNVTKHNLLIKTLMSAALFTIISFIIISLISRSITVPLNKITKATKKVAAGDLTQTVTTGTGDQLAVLTDNFNKMITNLRKMVESLVESSRDILRMSTGLSKNSSKASEASQEVAAASGEIANGTEAQARQISKTTELLSDINKQAKNVSQGSTRIIDSIEGAYNKSHTSLEVMDRVSRNMQVVMEEVKKTNSRVASLEGKVKKINNIIEAINYLNEETTLLSLNASIEAARAGEAGRGFAVVAEEIKRLADESNKFLEEVNNIFGEINEAMKSVVESMDKSSQLINNSEEDVTGAKHVLDEIQQVITNAKHVSEEIHTYIEEQLEGTRNVASAIDEINGIAQNNASQTRKAVELNKEHSRFVKHISEAADDLSVMANQLEMLVSKFILK</sequence>
<dbReference type="SMART" id="SM00304">
    <property type="entry name" value="HAMP"/>
    <property type="match status" value="1"/>
</dbReference>
<dbReference type="SMART" id="SM00283">
    <property type="entry name" value="MA"/>
    <property type="match status" value="1"/>
</dbReference>
<keyword evidence="8" id="KW-1185">Reference proteome</keyword>
<dbReference type="GO" id="GO:0007165">
    <property type="term" value="P:signal transduction"/>
    <property type="evidence" value="ECO:0007669"/>
    <property type="project" value="UniProtKB-KW"/>
</dbReference>
<dbReference type="PROSITE" id="PS50111">
    <property type="entry name" value="CHEMOTAXIS_TRANSDUC_2"/>
    <property type="match status" value="1"/>
</dbReference>
<dbReference type="InterPro" id="IPR003660">
    <property type="entry name" value="HAMP_dom"/>
</dbReference>
<feature type="domain" description="HAMP" evidence="6">
    <location>
        <begin position="323"/>
        <end position="375"/>
    </location>
</feature>
<evidence type="ECO:0000259" key="6">
    <source>
        <dbReference type="PROSITE" id="PS50885"/>
    </source>
</evidence>
<dbReference type="OrthoDB" id="9804712at2"/>
<keyword evidence="1 3" id="KW-0807">Transducer</keyword>
<dbReference type="RefSeq" id="WP_012636384.1">
    <property type="nucleotide sequence ID" value="NC_011899.1"/>
</dbReference>
<comment type="similarity">
    <text evidence="2">Belongs to the methyl-accepting chemotaxis (MCP) protein family.</text>
</comment>
<dbReference type="PANTHER" id="PTHR32089:SF112">
    <property type="entry name" value="LYSOZYME-LIKE PROTEIN-RELATED"/>
    <property type="match status" value="1"/>
</dbReference>
<evidence type="ECO:0000313" key="8">
    <source>
        <dbReference type="Proteomes" id="UP000000719"/>
    </source>
</evidence>
<dbReference type="PANTHER" id="PTHR32089">
    <property type="entry name" value="METHYL-ACCEPTING CHEMOTAXIS PROTEIN MCPB"/>
    <property type="match status" value="1"/>
</dbReference>
<proteinExistence type="inferred from homology"/>
<organism evidence="7 8">
    <name type="scientific">Halothermothrix orenii (strain H 168 / OCM 544 / DSM 9562)</name>
    <dbReference type="NCBI Taxonomy" id="373903"/>
    <lineage>
        <taxon>Bacteria</taxon>
        <taxon>Bacillati</taxon>
        <taxon>Bacillota</taxon>
        <taxon>Clostridia</taxon>
        <taxon>Halanaerobiales</taxon>
        <taxon>Halothermotrichaceae</taxon>
        <taxon>Halothermothrix</taxon>
    </lineage>
</organism>
<dbReference type="InterPro" id="IPR004089">
    <property type="entry name" value="MCPsignal_dom"/>
</dbReference>
<dbReference type="Gene3D" id="1.10.287.950">
    <property type="entry name" value="Methyl-accepting chemotaxis protein"/>
    <property type="match status" value="1"/>
</dbReference>
<dbReference type="Pfam" id="PF14827">
    <property type="entry name" value="dCache_3"/>
    <property type="match status" value="1"/>
</dbReference>
<dbReference type="eggNOG" id="COG3322">
    <property type="taxonomic scope" value="Bacteria"/>
</dbReference>
<name>B8CY32_HALOH</name>
<evidence type="ECO:0000313" key="7">
    <source>
        <dbReference type="EMBL" id="ACL70201.1"/>
    </source>
</evidence>
<feature type="domain" description="Methyl-accepting transducer" evidence="5">
    <location>
        <begin position="394"/>
        <end position="630"/>
    </location>
</feature>
<dbReference type="HOGENOM" id="CLU_000445_107_19_9"/>
<dbReference type="STRING" id="373903.Hore_14520"/>
<reference evidence="7 8" key="1">
    <citation type="journal article" date="2009" name="PLoS ONE">
        <title>Genome analysis of the anaerobic thermohalophilic bacterium Halothermothrix orenii.</title>
        <authorList>
            <person name="Mavromatis K."/>
            <person name="Ivanova N."/>
            <person name="Anderson I."/>
            <person name="Lykidis A."/>
            <person name="Hooper S.D."/>
            <person name="Sun H."/>
            <person name="Kunin V."/>
            <person name="Lapidus A."/>
            <person name="Hugenholtz P."/>
            <person name="Patel B."/>
            <person name="Kyrpides N.C."/>
        </authorList>
    </citation>
    <scope>NUCLEOTIDE SEQUENCE [LARGE SCALE GENOMIC DNA]</scope>
    <source>
        <strain evidence="8">H 168 / OCM 544 / DSM 9562</strain>
    </source>
</reference>
<evidence type="ECO:0000256" key="1">
    <source>
        <dbReference type="ARBA" id="ARBA00023224"/>
    </source>
</evidence>
<keyword evidence="4" id="KW-1133">Transmembrane helix</keyword>
<accession>B8CY32</accession>
<dbReference type="PROSITE" id="PS50885">
    <property type="entry name" value="HAMP"/>
    <property type="match status" value="1"/>
</dbReference>
<dbReference type="InterPro" id="IPR029150">
    <property type="entry name" value="dCache_3"/>
</dbReference>